<dbReference type="GeneID" id="59337661"/>
<dbReference type="AlphaFoldDB" id="A0A8H6FFG8"/>
<proteinExistence type="predicted"/>
<dbReference type="Pfam" id="PF21858">
    <property type="entry name" value="DUF6914"/>
    <property type="match status" value="1"/>
</dbReference>
<protein>
    <submittedName>
        <fullName evidence="1">Uncharacterized protein</fullName>
    </submittedName>
</protein>
<gene>
    <name evidence="1" type="ORF">HO133_009266</name>
</gene>
<organism evidence="1 2">
    <name type="scientific">Letharia lupina</name>
    <dbReference type="NCBI Taxonomy" id="560253"/>
    <lineage>
        <taxon>Eukaryota</taxon>
        <taxon>Fungi</taxon>
        <taxon>Dikarya</taxon>
        <taxon>Ascomycota</taxon>
        <taxon>Pezizomycotina</taxon>
        <taxon>Lecanoromycetes</taxon>
        <taxon>OSLEUM clade</taxon>
        <taxon>Lecanoromycetidae</taxon>
        <taxon>Lecanorales</taxon>
        <taxon>Lecanorineae</taxon>
        <taxon>Parmeliaceae</taxon>
        <taxon>Letharia</taxon>
    </lineage>
</organism>
<sequence length="204" mass="23190">MPAPKDFLLGMKKPRLYVALYALEGALRENTSSGAQDYYWAFIVAPKKGPKEQQCIRYRIKKSEAWEKLNPGKVEFERVEWDHDRCLVPLGRHDDIVARVLIAKIEEPEAVEEHIQLAWPEQTMHVKNSGSARTSKDWVQRVLEGLGSPSLGLGGERYLVLGKLADWGKIESCCTSFAMKVVVERASLETVPTFDMLKNQEVFQ</sequence>
<dbReference type="Proteomes" id="UP000593566">
    <property type="component" value="Unassembled WGS sequence"/>
</dbReference>
<evidence type="ECO:0000313" key="2">
    <source>
        <dbReference type="Proteomes" id="UP000593566"/>
    </source>
</evidence>
<dbReference type="EMBL" id="JACCJB010000006">
    <property type="protein sequence ID" value="KAF6226400.1"/>
    <property type="molecule type" value="Genomic_DNA"/>
</dbReference>
<comment type="caution">
    <text evidence="1">The sequence shown here is derived from an EMBL/GenBank/DDBJ whole genome shotgun (WGS) entry which is preliminary data.</text>
</comment>
<evidence type="ECO:0000313" key="1">
    <source>
        <dbReference type="EMBL" id="KAF6226400.1"/>
    </source>
</evidence>
<dbReference type="RefSeq" id="XP_037154953.1">
    <property type="nucleotide sequence ID" value="XM_037300127.1"/>
</dbReference>
<accession>A0A8H6FFG8</accession>
<keyword evidence="2" id="KW-1185">Reference proteome</keyword>
<reference evidence="1 2" key="1">
    <citation type="journal article" date="2020" name="Genomics">
        <title>Complete, high-quality genomes from long-read metagenomic sequencing of two wolf lichen thalli reveals enigmatic genome architecture.</title>
        <authorList>
            <person name="McKenzie S.K."/>
            <person name="Walston R.F."/>
            <person name="Allen J.L."/>
        </authorList>
    </citation>
    <scope>NUCLEOTIDE SEQUENCE [LARGE SCALE GENOMIC DNA]</scope>
    <source>
        <strain evidence="1">WasteWater1</strain>
    </source>
</reference>
<name>A0A8H6FFG8_9LECA</name>
<dbReference type="InterPro" id="IPR054208">
    <property type="entry name" value="DUF6914"/>
</dbReference>